<sequence>MRFQIFSLFLLQSASIVSLSVQFQNNSANAPSFSDPSTDYLSSATNQKLN</sequence>
<dbReference type="AlphaFoldDB" id="A0A438EA82"/>
<reference evidence="3 4" key="1">
    <citation type="journal article" date="2018" name="PLoS Genet.">
        <title>Population sequencing reveals clonal diversity and ancestral inbreeding in the grapevine cultivar Chardonnay.</title>
        <authorList>
            <person name="Roach M.J."/>
            <person name="Johnson D.L."/>
            <person name="Bohlmann J."/>
            <person name="van Vuuren H.J."/>
            <person name="Jones S.J."/>
            <person name="Pretorius I.S."/>
            <person name="Schmidt S.A."/>
            <person name="Borneman A.R."/>
        </authorList>
    </citation>
    <scope>NUCLEOTIDE SEQUENCE [LARGE SCALE GENOMIC DNA]</scope>
    <source>
        <strain evidence="4">cv. Chardonnay</strain>
        <tissue evidence="3">Leaf</tissue>
    </source>
</reference>
<evidence type="ECO:0000313" key="4">
    <source>
        <dbReference type="Proteomes" id="UP000288805"/>
    </source>
</evidence>
<name>A0A438EA82_VITVI</name>
<proteinExistence type="predicted"/>
<feature type="chain" id="PRO_5019236109" evidence="2">
    <location>
        <begin position="21"/>
        <end position="50"/>
    </location>
</feature>
<gene>
    <name evidence="3" type="ORF">CK203_081792</name>
</gene>
<accession>A0A438EA82</accession>
<evidence type="ECO:0000313" key="3">
    <source>
        <dbReference type="EMBL" id="RVW44716.1"/>
    </source>
</evidence>
<protein>
    <submittedName>
        <fullName evidence="3">Uncharacterized protein</fullName>
    </submittedName>
</protein>
<feature type="region of interest" description="Disordered" evidence="1">
    <location>
        <begin position="27"/>
        <end position="50"/>
    </location>
</feature>
<dbReference type="EMBL" id="QGNW01001343">
    <property type="protein sequence ID" value="RVW44716.1"/>
    <property type="molecule type" value="Genomic_DNA"/>
</dbReference>
<keyword evidence="2" id="KW-0732">Signal</keyword>
<comment type="caution">
    <text evidence="3">The sequence shown here is derived from an EMBL/GenBank/DDBJ whole genome shotgun (WGS) entry which is preliminary data.</text>
</comment>
<evidence type="ECO:0000256" key="1">
    <source>
        <dbReference type="SAM" id="MobiDB-lite"/>
    </source>
</evidence>
<feature type="signal peptide" evidence="2">
    <location>
        <begin position="1"/>
        <end position="20"/>
    </location>
</feature>
<organism evidence="3 4">
    <name type="scientific">Vitis vinifera</name>
    <name type="common">Grape</name>
    <dbReference type="NCBI Taxonomy" id="29760"/>
    <lineage>
        <taxon>Eukaryota</taxon>
        <taxon>Viridiplantae</taxon>
        <taxon>Streptophyta</taxon>
        <taxon>Embryophyta</taxon>
        <taxon>Tracheophyta</taxon>
        <taxon>Spermatophyta</taxon>
        <taxon>Magnoliopsida</taxon>
        <taxon>eudicotyledons</taxon>
        <taxon>Gunneridae</taxon>
        <taxon>Pentapetalae</taxon>
        <taxon>rosids</taxon>
        <taxon>Vitales</taxon>
        <taxon>Vitaceae</taxon>
        <taxon>Viteae</taxon>
        <taxon>Vitis</taxon>
    </lineage>
</organism>
<dbReference type="Proteomes" id="UP000288805">
    <property type="component" value="Unassembled WGS sequence"/>
</dbReference>
<evidence type="ECO:0000256" key="2">
    <source>
        <dbReference type="SAM" id="SignalP"/>
    </source>
</evidence>